<evidence type="ECO:0000313" key="3">
    <source>
        <dbReference type="Proteomes" id="UP001057998"/>
    </source>
</evidence>
<sequence length="161" mass="17932">MSSVSPAIKAIIALMGGVVIGTMLHWIIPQSFSQQFYSNTSVYIPVANNEGVLIDLTLGLELKEERDFYMYVANPQRQLGVTITGPYEFTGGKLSLYSEQYERVLPDDEVTLFDHFFTHGETFAKKNMDMLSLNGGVLLFLDRTAFYLVDDEAKLGSASAK</sequence>
<name>A0ABY5GH59_9GAMM</name>
<dbReference type="RefSeq" id="WP_255389769.1">
    <property type="nucleotide sequence ID" value="NZ_CP101508.1"/>
</dbReference>
<keyword evidence="3" id="KW-1185">Reference proteome</keyword>
<protein>
    <submittedName>
        <fullName evidence="2">Uncharacterized protein</fullName>
    </submittedName>
</protein>
<gene>
    <name evidence="2" type="ORF">NNL38_04190</name>
</gene>
<dbReference type="Proteomes" id="UP001057998">
    <property type="component" value="Chromosome 1"/>
</dbReference>
<dbReference type="EMBL" id="CP101508">
    <property type="protein sequence ID" value="UTV28454.1"/>
    <property type="molecule type" value="Genomic_DNA"/>
</dbReference>
<keyword evidence="1" id="KW-0472">Membrane</keyword>
<reference evidence="2" key="1">
    <citation type="submission" date="2022-07" db="EMBL/GenBank/DDBJ databases">
        <title>Genome sequencing of Photobacterium atrarenae GJH2-4.</title>
        <authorList>
            <person name="Park S.-J."/>
        </authorList>
    </citation>
    <scope>NUCLEOTIDE SEQUENCE</scope>
    <source>
        <strain evidence="2">GJH2-4</strain>
    </source>
</reference>
<keyword evidence="1" id="KW-1133">Transmembrane helix</keyword>
<evidence type="ECO:0000256" key="1">
    <source>
        <dbReference type="SAM" id="Phobius"/>
    </source>
</evidence>
<proteinExistence type="predicted"/>
<feature type="transmembrane region" description="Helical" evidence="1">
    <location>
        <begin position="7"/>
        <end position="28"/>
    </location>
</feature>
<keyword evidence="1" id="KW-0812">Transmembrane</keyword>
<organism evidence="2 3">
    <name type="scientific">Photobacterium atrarenae</name>
    <dbReference type="NCBI Taxonomy" id="865757"/>
    <lineage>
        <taxon>Bacteria</taxon>
        <taxon>Pseudomonadati</taxon>
        <taxon>Pseudomonadota</taxon>
        <taxon>Gammaproteobacteria</taxon>
        <taxon>Vibrionales</taxon>
        <taxon>Vibrionaceae</taxon>
        <taxon>Photobacterium</taxon>
    </lineage>
</organism>
<evidence type="ECO:0000313" key="2">
    <source>
        <dbReference type="EMBL" id="UTV28454.1"/>
    </source>
</evidence>
<accession>A0ABY5GH59</accession>